<dbReference type="OrthoDB" id="9765597at2"/>
<evidence type="ECO:0000313" key="8">
    <source>
        <dbReference type="Proteomes" id="UP000326944"/>
    </source>
</evidence>
<keyword evidence="5" id="KW-1133">Transmembrane helix</keyword>
<accession>A0A5P8P3Q7</accession>
<name>A0A5P8P3Q7_9BACT</name>
<keyword evidence="5" id="KW-0812">Transmembrane</keyword>
<dbReference type="PROSITE" id="PS50111">
    <property type="entry name" value="CHEMOTAXIS_TRANSDUC_2"/>
    <property type="match status" value="1"/>
</dbReference>
<evidence type="ECO:0000256" key="4">
    <source>
        <dbReference type="SAM" id="Coils"/>
    </source>
</evidence>
<keyword evidence="4" id="KW-0175">Coiled coil</keyword>
<dbReference type="PRINTS" id="PR00260">
    <property type="entry name" value="CHEMTRNSDUCR"/>
</dbReference>
<evidence type="ECO:0000259" key="6">
    <source>
        <dbReference type="PROSITE" id="PS50111"/>
    </source>
</evidence>
<dbReference type="GO" id="GO:0004888">
    <property type="term" value="F:transmembrane signaling receptor activity"/>
    <property type="evidence" value="ECO:0007669"/>
    <property type="project" value="InterPro"/>
</dbReference>
<dbReference type="InterPro" id="IPR004090">
    <property type="entry name" value="Chemotax_Me-accpt_rcpt"/>
</dbReference>
<feature type="transmembrane region" description="Helical" evidence="5">
    <location>
        <begin position="12"/>
        <end position="44"/>
    </location>
</feature>
<dbReference type="SUPFAM" id="SSF58104">
    <property type="entry name" value="Methyl-accepting chemotaxis protein (MCP) signaling domain"/>
    <property type="match status" value="1"/>
</dbReference>
<evidence type="ECO:0000256" key="5">
    <source>
        <dbReference type="SAM" id="Phobius"/>
    </source>
</evidence>
<dbReference type="InterPro" id="IPR025991">
    <property type="entry name" value="Chemoreceptor_zinc-bind_dom"/>
</dbReference>
<evidence type="ECO:0000256" key="3">
    <source>
        <dbReference type="PROSITE-ProRule" id="PRU00284"/>
    </source>
</evidence>
<keyword evidence="5" id="KW-0472">Membrane</keyword>
<feature type="coiled-coil region" evidence="4">
    <location>
        <begin position="289"/>
        <end position="316"/>
    </location>
</feature>
<protein>
    <submittedName>
        <fullName evidence="7">Chemotaxis protein</fullName>
    </submittedName>
</protein>
<dbReference type="InterPro" id="IPR004089">
    <property type="entry name" value="MCPsignal_dom"/>
</dbReference>
<proteinExistence type="inferred from homology"/>
<dbReference type="Pfam" id="PF13682">
    <property type="entry name" value="CZB"/>
    <property type="match status" value="1"/>
</dbReference>
<reference evidence="7 8" key="1">
    <citation type="submission" date="2019-09" db="EMBL/GenBank/DDBJ databases">
        <title>Sulfurimonas gotlandica sp. nov., a chemoautotrophic and psychrotolerant epsilonproteobacterium isolated from a pelagic redoxcline, and an emended description of the genus Sulfurimonas.</title>
        <authorList>
            <person name="Wang S."/>
            <person name="Jiang L."/>
            <person name="Shao S."/>
        </authorList>
    </citation>
    <scope>NUCLEOTIDE SEQUENCE [LARGE SCALE GENOMIC DNA]</scope>
    <source>
        <strain evidence="7 8">GYSZ_1</strain>
    </source>
</reference>
<dbReference type="AlphaFoldDB" id="A0A5P8P3Q7"/>
<keyword evidence="8" id="KW-1185">Reference proteome</keyword>
<dbReference type="KEGG" id="sulg:FJR48_00505"/>
<dbReference type="Gene3D" id="1.20.120.1530">
    <property type="match status" value="1"/>
</dbReference>
<comment type="similarity">
    <text evidence="2">Belongs to the methyl-accepting chemotaxis (MCP) protein family.</text>
</comment>
<dbReference type="Pfam" id="PF00015">
    <property type="entry name" value="MCPsignal"/>
    <property type="match status" value="1"/>
</dbReference>
<dbReference type="GO" id="GO:0006935">
    <property type="term" value="P:chemotaxis"/>
    <property type="evidence" value="ECO:0007669"/>
    <property type="project" value="InterPro"/>
</dbReference>
<dbReference type="EMBL" id="CP043617">
    <property type="protein sequence ID" value="QFR50393.1"/>
    <property type="molecule type" value="Genomic_DNA"/>
</dbReference>
<sequence length="476" mass="53035">MNLSSLFKDKNYLVLFTGLIAVTVYAFIVSDFILAALSVVIIIISMFIPHRKHQDYNLHICKEASVVLKAAALGKLENRITNIPNDNSEFSNFAWDVNDVLDQLEAFMRDTETTIQNASVGKTYRKNYSSGLHGAFRSTARHLTEAIDSIAAGYETKLRGELSEQLSTLGGGIASGLNIIQKDLIQAQGESSKIVSLSDNTANKSQESLNSVIDMTHRLSNLVELISSSHEAIISLEGRSREISEVVGLIKDIADQTNLLALNAAIEAARAGEHGRGFAVVADEVRKLAERTQKATSEIEMNISTLQQEANEMRSNSDNISDIAQSSSELIGNFEGTFSELNQHAQSSSDVAVDIQNRLYTTLVKVDHILFKSNAYSATLEQNKSYKVSDHQNCRMGKWYLSEGKERFGHLKTFKDLDKPHSEVHNAAIKVKEFIEDGKVLKYDNPKKIVDYFLNLENNSSKLYNLLDEMLLEYRK</sequence>
<dbReference type="SMART" id="SM00283">
    <property type="entry name" value="MA"/>
    <property type="match status" value="1"/>
</dbReference>
<dbReference type="PANTHER" id="PTHR32089:SF112">
    <property type="entry name" value="LYSOZYME-LIKE PROTEIN-RELATED"/>
    <property type="match status" value="1"/>
</dbReference>
<dbReference type="Gene3D" id="1.10.287.950">
    <property type="entry name" value="Methyl-accepting chemotaxis protein"/>
    <property type="match status" value="1"/>
</dbReference>
<keyword evidence="1 3" id="KW-0807">Transducer</keyword>
<evidence type="ECO:0000256" key="1">
    <source>
        <dbReference type="ARBA" id="ARBA00023224"/>
    </source>
</evidence>
<evidence type="ECO:0000313" key="7">
    <source>
        <dbReference type="EMBL" id="QFR50393.1"/>
    </source>
</evidence>
<dbReference type="Proteomes" id="UP000326944">
    <property type="component" value="Chromosome"/>
</dbReference>
<dbReference type="GO" id="GO:0007165">
    <property type="term" value="P:signal transduction"/>
    <property type="evidence" value="ECO:0007669"/>
    <property type="project" value="UniProtKB-KW"/>
</dbReference>
<dbReference type="GO" id="GO:0016020">
    <property type="term" value="C:membrane"/>
    <property type="evidence" value="ECO:0007669"/>
    <property type="project" value="InterPro"/>
</dbReference>
<dbReference type="PANTHER" id="PTHR32089">
    <property type="entry name" value="METHYL-ACCEPTING CHEMOTAXIS PROTEIN MCPB"/>
    <property type="match status" value="1"/>
</dbReference>
<gene>
    <name evidence="7" type="ORF">FJR48_00505</name>
</gene>
<evidence type="ECO:0000256" key="2">
    <source>
        <dbReference type="ARBA" id="ARBA00029447"/>
    </source>
</evidence>
<feature type="domain" description="Methyl-accepting transducer" evidence="6">
    <location>
        <begin position="174"/>
        <end position="356"/>
    </location>
</feature>
<dbReference type="Gene3D" id="1.20.120.30">
    <property type="entry name" value="Aspartate receptor, ligand-binding domain"/>
    <property type="match status" value="1"/>
</dbReference>
<organism evidence="7 8">
    <name type="scientific">Sulfurimonas lithotrophica</name>
    <dbReference type="NCBI Taxonomy" id="2590022"/>
    <lineage>
        <taxon>Bacteria</taxon>
        <taxon>Pseudomonadati</taxon>
        <taxon>Campylobacterota</taxon>
        <taxon>Epsilonproteobacteria</taxon>
        <taxon>Campylobacterales</taxon>
        <taxon>Sulfurimonadaceae</taxon>
        <taxon>Sulfurimonas</taxon>
    </lineage>
</organism>